<dbReference type="CDD" id="cd14014">
    <property type="entry name" value="STKc_PknB_like"/>
    <property type="match status" value="1"/>
</dbReference>
<name>A0ABW3EMT6_9ACTN</name>
<dbReference type="Gene3D" id="2.60.40.2880">
    <property type="entry name" value="MmpS1-5, C-terminal soluble domain"/>
    <property type="match status" value="1"/>
</dbReference>
<evidence type="ECO:0000313" key="9">
    <source>
        <dbReference type="Proteomes" id="UP001596972"/>
    </source>
</evidence>
<reference evidence="9" key="1">
    <citation type="journal article" date="2019" name="Int. J. Syst. Evol. Microbiol.">
        <title>The Global Catalogue of Microorganisms (GCM) 10K type strain sequencing project: providing services to taxonomists for standard genome sequencing and annotation.</title>
        <authorList>
            <consortium name="The Broad Institute Genomics Platform"/>
            <consortium name="The Broad Institute Genome Sequencing Center for Infectious Disease"/>
            <person name="Wu L."/>
            <person name="Ma J."/>
        </authorList>
    </citation>
    <scope>NUCLEOTIDE SEQUENCE [LARGE SCALE GENOMIC DNA]</scope>
    <source>
        <strain evidence="9">JCM 31202</strain>
    </source>
</reference>
<dbReference type="InterPro" id="IPR008266">
    <property type="entry name" value="Tyr_kinase_AS"/>
</dbReference>
<dbReference type="InterPro" id="IPR038468">
    <property type="entry name" value="MmpS_C"/>
</dbReference>
<sequence>MQALERDDPRSVEVSGRAYRLLARLGAGGMGTVYLGRSAAGRAVAVKLVHAEFAADPAFRERFRREAELSGTVGGGFTAPVVDADPDAPVPWLATEFLPSVPLREAVRSWGALPPGVVRYLAAGVADALVEIHRAGIVHRDLTPANVLLTADGPRVIDFGIARALDAATITTSGAPPGAPGFMSPEQAAGEPAGPPSDVFTFGATLLYACTGREPFGGDSWHEQLLRVRSERPRLDRVPDESLRALIADCMEREPSRRPTAERIAERLAAEPSGTAAWPGPIAAEIDRRRREAANPPVPAARRPRVPRGAAVVAVAVVAVAVAAVAVLQGRDGPADPAAVSAPPSAPTAAPATSASPAPAGELRFELSGDGDVTSLTYTVNGESTTVENVDLPWETTVPVPGSVPRTAYELEIVSGGGEIHWSVFVNGRPNGRGTLVGQGNGGARGVF</sequence>
<feature type="region of interest" description="Disordered" evidence="6">
    <location>
        <begin position="332"/>
        <end position="362"/>
    </location>
</feature>
<dbReference type="EC" id="2.7.11.1" evidence="8"/>
<protein>
    <submittedName>
        <fullName evidence="8">Serine/threonine-protein kinase</fullName>
        <ecNumber evidence="8">2.7.11.1</ecNumber>
    </submittedName>
</protein>
<dbReference type="PANTHER" id="PTHR43289:SF34">
    <property type="entry name" value="SERINE_THREONINE-PROTEIN KINASE YBDM-RELATED"/>
    <property type="match status" value="1"/>
</dbReference>
<dbReference type="SUPFAM" id="SSF56112">
    <property type="entry name" value="Protein kinase-like (PK-like)"/>
    <property type="match status" value="1"/>
</dbReference>
<feature type="domain" description="Protein kinase" evidence="7">
    <location>
        <begin position="19"/>
        <end position="274"/>
    </location>
</feature>
<keyword evidence="1 8" id="KW-0808">Transferase</keyword>
<proteinExistence type="predicted"/>
<accession>A0ABW3EMT6</accession>
<evidence type="ECO:0000256" key="5">
    <source>
        <dbReference type="PROSITE-ProRule" id="PRU10141"/>
    </source>
</evidence>
<comment type="caution">
    <text evidence="8">The sequence shown here is derived from an EMBL/GenBank/DDBJ whole genome shotgun (WGS) entry which is preliminary data.</text>
</comment>
<dbReference type="Gene3D" id="3.30.200.20">
    <property type="entry name" value="Phosphorylase Kinase, domain 1"/>
    <property type="match status" value="1"/>
</dbReference>
<dbReference type="RefSeq" id="WP_378298206.1">
    <property type="nucleotide sequence ID" value="NZ_JBHTJA010000016.1"/>
</dbReference>
<evidence type="ECO:0000256" key="6">
    <source>
        <dbReference type="SAM" id="MobiDB-lite"/>
    </source>
</evidence>
<gene>
    <name evidence="8" type="ORF">ACFQ11_11840</name>
</gene>
<feature type="compositionally biased region" description="Low complexity" evidence="6">
    <location>
        <begin position="335"/>
        <end position="360"/>
    </location>
</feature>
<dbReference type="InterPro" id="IPR011009">
    <property type="entry name" value="Kinase-like_dom_sf"/>
</dbReference>
<dbReference type="PROSITE" id="PS50011">
    <property type="entry name" value="PROTEIN_KINASE_DOM"/>
    <property type="match status" value="1"/>
</dbReference>
<evidence type="ECO:0000259" key="7">
    <source>
        <dbReference type="PROSITE" id="PS50011"/>
    </source>
</evidence>
<evidence type="ECO:0000256" key="1">
    <source>
        <dbReference type="ARBA" id="ARBA00022679"/>
    </source>
</evidence>
<evidence type="ECO:0000313" key="8">
    <source>
        <dbReference type="EMBL" id="MFD0901086.1"/>
    </source>
</evidence>
<dbReference type="InterPro" id="IPR000719">
    <property type="entry name" value="Prot_kinase_dom"/>
</dbReference>
<dbReference type="PROSITE" id="PS00107">
    <property type="entry name" value="PROTEIN_KINASE_ATP"/>
    <property type="match status" value="1"/>
</dbReference>
<dbReference type="PANTHER" id="PTHR43289">
    <property type="entry name" value="MITOGEN-ACTIVATED PROTEIN KINASE KINASE KINASE 20-RELATED"/>
    <property type="match status" value="1"/>
</dbReference>
<dbReference type="EMBL" id="JBHTJA010000016">
    <property type="protein sequence ID" value="MFD0901086.1"/>
    <property type="molecule type" value="Genomic_DNA"/>
</dbReference>
<feature type="binding site" evidence="5">
    <location>
        <position position="47"/>
    </location>
    <ligand>
        <name>ATP</name>
        <dbReference type="ChEBI" id="CHEBI:30616"/>
    </ligand>
</feature>
<dbReference type="Pfam" id="PF00069">
    <property type="entry name" value="Pkinase"/>
    <property type="match status" value="1"/>
</dbReference>
<keyword evidence="9" id="KW-1185">Reference proteome</keyword>
<evidence type="ECO:0000256" key="4">
    <source>
        <dbReference type="ARBA" id="ARBA00022840"/>
    </source>
</evidence>
<organism evidence="8 9">
    <name type="scientific">Actinomadura sediminis</name>
    <dbReference type="NCBI Taxonomy" id="1038904"/>
    <lineage>
        <taxon>Bacteria</taxon>
        <taxon>Bacillati</taxon>
        <taxon>Actinomycetota</taxon>
        <taxon>Actinomycetes</taxon>
        <taxon>Streptosporangiales</taxon>
        <taxon>Thermomonosporaceae</taxon>
        <taxon>Actinomadura</taxon>
    </lineage>
</organism>
<keyword evidence="3 8" id="KW-0418">Kinase</keyword>
<keyword evidence="2 5" id="KW-0547">Nucleotide-binding</keyword>
<evidence type="ECO:0000256" key="3">
    <source>
        <dbReference type="ARBA" id="ARBA00022777"/>
    </source>
</evidence>
<evidence type="ECO:0000256" key="2">
    <source>
        <dbReference type="ARBA" id="ARBA00022741"/>
    </source>
</evidence>
<dbReference type="InterPro" id="IPR017441">
    <property type="entry name" value="Protein_kinase_ATP_BS"/>
</dbReference>
<dbReference type="Proteomes" id="UP001596972">
    <property type="component" value="Unassembled WGS sequence"/>
</dbReference>
<keyword evidence="4 5" id="KW-0067">ATP-binding</keyword>
<dbReference type="GO" id="GO:0004674">
    <property type="term" value="F:protein serine/threonine kinase activity"/>
    <property type="evidence" value="ECO:0007669"/>
    <property type="project" value="UniProtKB-EC"/>
</dbReference>
<dbReference type="Gene3D" id="1.10.510.10">
    <property type="entry name" value="Transferase(Phosphotransferase) domain 1"/>
    <property type="match status" value="1"/>
</dbReference>
<dbReference type="PROSITE" id="PS00109">
    <property type="entry name" value="PROTEIN_KINASE_TYR"/>
    <property type="match status" value="1"/>
</dbReference>